<dbReference type="GO" id="GO:0000492">
    <property type="term" value="P:box C/D snoRNP assembly"/>
    <property type="evidence" value="ECO:0007669"/>
    <property type="project" value="TreeGrafter"/>
</dbReference>
<dbReference type="Gene3D" id="3.30.60.190">
    <property type="match status" value="1"/>
</dbReference>
<keyword evidence="3" id="KW-0862">Zinc</keyword>
<dbReference type="GO" id="GO:0008270">
    <property type="term" value="F:zinc ion binding"/>
    <property type="evidence" value="ECO:0007669"/>
    <property type="project" value="UniProtKB-UniRule"/>
</dbReference>
<dbReference type="InterPro" id="IPR051639">
    <property type="entry name" value="BCD1"/>
</dbReference>
<proteinExistence type="predicted"/>
<keyword evidence="8" id="KW-1185">Reference proteome</keyword>
<feature type="compositionally biased region" description="Polar residues" evidence="5">
    <location>
        <begin position="66"/>
        <end position="76"/>
    </location>
</feature>
<accession>A0A9P5Y508</accession>
<evidence type="ECO:0000259" key="6">
    <source>
        <dbReference type="PROSITE" id="PS51083"/>
    </source>
</evidence>
<dbReference type="PROSITE" id="PS51083">
    <property type="entry name" value="ZF_HIT"/>
    <property type="match status" value="1"/>
</dbReference>
<dbReference type="PANTHER" id="PTHR13483">
    <property type="entry name" value="BOX C_D SNORNA PROTEIN 1-RELATED"/>
    <property type="match status" value="1"/>
</dbReference>
<dbReference type="PANTHER" id="PTHR13483:SF11">
    <property type="entry name" value="ZINC FINGER HIT DOMAIN-CONTAINING PROTEIN 3"/>
    <property type="match status" value="1"/>
</dbReference>
<feature type="region of interest" description="Disordered" evidence="5">
    <location>
        <begin position="46"/>
        <end position="162"/>
    </location>
</feature>
<sequence length="282" mass="29571">MAPKKSKKPKCQVCSTNDSKYTCAGCLIVYCSVLCYKQHKANECGGGGQPAAGTSVTGTGGADPTVDTTGASTNASADIEVDADTRTGTPTQATIPVSDSPIQTNTTANADPQAGPSDADHSKQVFGRLGEGDGNGREMDEDDDGGPPLEDPPPLRSLASLNWPYVPEESAYPDPLKRDDPKTLQLHQYEAIATSPSIRKALNSHPNLIPLLTSIDALRGPERERALERALGVAAPDIANREGPVEIGEDVLALRELAEAVEAAVRGENRAALGLDWGMGDE</sequence>
<keyword evidence="1" id="KW-0479">Metal-binding</keyword>
<gene>
    <name evidence="7" type="ORF">BDZ94DRAFT_1261684</name>
</gene>
<feature type="domain" description="HIT-type" evidence="6">
    <location>
        <begin position="11"/>
        <end position="44"/>
    </location>
</feature>
<evidence type="ECO:0000313" key="7">
    <source>
        <dbReference type="EMBL" id="KAF9462357.1"/>
    </source>
</evidence>
<dbReference type="InterPro" id="IPR007529">
    <property type="entry name" value="Znf_HIT"/>
</dbReference>
<reference evidence="7" key="1">
    <citation type="submission" date="2020-11" db="EMBL/GenBank/DDBJ databases">
        <authorList>
            <consortium name="DOE Joint Genome Institute"/>
            <person name="Ahrendt S."/>
            <person name="Riley R."/>
            <person name="Andreopoulos W."/>
            <person name="Labutti K."/>
            <person name="Pangilinan J."/>
            <person name="Ruiz-Duenas F.J."/>
            <person name="Barrasa J.M."/>
            <person name="Sanchez-Garcia M."/>
            <person name="Camarero S."/>
            <person name="Miyauchi S."/>
            <person name="Serrano A."/>
            <person name="Linde D."/>
            <person name="Babiker R."/>
            <person name="Drula E."/>
            <person name="Ayuso-Fernandez I."/>
            <person name="Pacheco R."/>
            <person name="Padilla G."/>
            <person name="Ferreira P."/>
            <person name="Barriuso J."/>
            <person name="Kellner H."/>
            <person name="Castanera R."/>
            <person name="Alfaro M."/>
            <person name="Ramirez L."/>
            <person name="Pisabarro A.G."/>
            <person name="Kuo A."/>
            <person name="Tritt A."/>
            <person name="Lipzen A."/>
            <person name="He G."/>
            <person name="Yan M."/>
            <person name="Ng V."/>
            <person name="Cullen D."/>
            <person name="Martin F."/>
            <person name="Rosso M.-N."/>
            <person name="Henrissat B."/>
            <person name="Hibbett D."/>
            <person name="Martinez A.T."/>
            <person name="Grigoriev I.V."/>
        </authorList>
    </citation>
    <scope>NUCLEOTIDE SEQUENCE</scope>
    <source>
        <strain evidence="7">CBS 247.69</strain>
    </source>
</reference>
<dbReference type="SUPFAM" id="SSF144232">
    <property type="entry name" value="HIT/MYND zinc finger-like"/>
    <property type="match status" value="1"/>
</dbReference>
<name>A0A9P5Y508_9AGAR</name>
<dbReference type="GO" id="GO:0005634">
    <property type="term" value="C:nucleus"/>
    <property type="evidence" value="ECO:0007669"/>
    <property type="project" value="TreeGrafter"/>
</dbReference>
<dbReference type="CDD" id="cd23024">
    <property type="entry name" value="zf-HIT_ZNHIT2-3"/>
    <property type="match status" value="1"/>
</dbReference>
<dbReference type="Proteomes" id="UP000807353">
    <property type="component" value="Unassembled WGS sequence"/>
</dbReference>
<evidence type="ECO:0000256" key="3">
    <source>
        <dbReference type="ARBA" id="ARBA00022833"/>
    </source>
</evidence>
<dbReference type="GO" id="GO:0048254">
    <property type="term" value="P:snoRNA localization"/>
    <property type="evidence" value="ECO:0007669"/>
    <property type="project" value="TreeGrafter"/>
</dbReference>
<feature type="compositionally biased region" description="Polar residues" evidence="5">
    <location>
        <begin position="86"/>
        <end position="110"/>
    </location>
</feature>
<comment type="caution">
    <text evidence="7">The sequence shown here is derived from an EMBL/GenBank/DDBJ whole genome shotgun (WGS) entry which is preliminary data.</text>
</comment>
<dbReference type="EMBL" id="MU150273">
    <property type="protein sequence ID" value="KAF9462357.1"/>
    <property type="molecule type" value="Genomic_DNA"/>
</dbReference>
<keyword evidence="2 4" id="KW-0863">Zinc-finger</keyword>
<evidence type="ECO:0000256" key="4">
    <source>
        <dbReference type="PROSITE-ProRule" id="PRU00453"/>
    </source>
</evidence>
<protein>
    <recommendedName>
        <fullName evidence="6">HIT-type domain-containing protein</fullName>
    </recommendedName>
</protein>
<dbReference type="AlphaFoldDB" id="A0A9P5Y508"/>
<dbReference type="GO" id="GO:0070761">
    <property type="term" value="C:pre-snoRNP complex"/>
    <property type="evidence" value="ECO:0007669"/>
    <property type="project" value="TreeGrafter"/>
</dbReference>
<evidence type="ECO:0000256" key="5">
    <source>
        <dbReference type="SAM" id="MobiDB-lite"/>
    </source>
</evidence>
<evidence type="ECO:0000313" key="8">
    <source>
        <dbReference type="Proteomes" id="UP000807353"/>
    </source>
</evidence>
<dbReference type="GO" id="GO:0000463">
    <property type="term" value="P:maturation of LSU-rRNA from tricistronic rRNA transcript (SSU-rRNA, 5.8S rRNA, LSU-rRNA)"/>
    <property type="evidence" value="ECO:0007669"/>
    <property type="project" value="TreeGrafter"/>
</dbReference>
<dbReference type="OrthoDB" id="18412at2759"/>
<evidence type="ECO:0000256" key="2">
    <source>
        <dbReference type="ARBA" id="ARBA00022771"/>
    </source>
</evidence>
<evidence type="ECO:0000256" key="1">
    <source>
        <dbReference type="ARBA" id="ARBA00022723"/>
    </source>
</evidence>
<organism evidence="7 8">
    <name type="scientific">Collybia nuda</name>
    <dbReference type="NCBI Taxonomy" id="64659"/>
    <lineage>
        <taxon>Eukaryota</taxon>
        <taxon>Fungi</taxon>
        <taxon>Dikarya</taxon>
        <taxon>Basidiomycota</taxon>
        <taxon>Agaricomycotina</taxon>
        <taxon>Agaricomycetes</taxon>
        <taxon>Agaricomycetidae</taxon>
        <taxon>Agaricales</taxon>
        <taxon>Tricholomatineae</taxon>
        <taxon>Clitocybaceae</taxon>
        <taxon>Collybia</taxon>
    </lineage>
</organism>
<dbReference type="Pfam" id="PF04438">
    <property type="entry name" value="zf-HIT"/>
    <property type="match status" value="1"/>
</dbReference>